<evidence type="ECO:0000256" key="1">
    <source>
        <dbReference type="SAM" id="MobiDB-lite"/>
    </source>
</evidence>
<dbReference type="GO" id="GO:0005634">
    <property type="term" value="C:nucleus"/>
    <property type="evidence" value="ECO:0000318"/>
    <property type="project" value="GO_Central"/>
</dbReference>
<dbReference type="OMA" id="KTIRCST"/>
<name>B9REM0_RICCO</name>
<dbReference type="STRING" id="3988.B9REM0"/>
<dbReference type="Proteomes" id="UP000008311">
    <property type="component" value="Unassembled WGS sequence"/>
</dbReference>
<dbReference type="KEGG" id="rcu:8289314"/>
<feature type="compositionally biased region" description="Polar residues" evidence="1">
    <location>
        <begin position="11"/>
        <end position="21"/>
    </location>
</feature>
<evidence type="ECO:0000313" key="4">
    <source>
        <dbReference type="Proteomes" id="UP000008311"/>
    </source>
</evidence>
<dbReference type="EMBL" id="EQ973776">
    <property type="protein sequence ID" value="EEF50223.1"/>
    <property type="molecule type" value="Genomic_DNA"/>
</dbReference>
<gene>
    <name evidence="3" type="ORF">RCOM_1775080</name>
</gene>
<organism evidence="3 4">
    <name type="scientific">Ricinus communis</name>
    <name type="common">Castor bean</name>
    <dbReference type="NCBI Taxonomy" id="3988"/>
    <lineage>
        <taxon>Eukaryota</taxon>
        <taxon>Viridiplantae</taxon>
        <taxon>Streptophyta</taxon>
        <taxon>Embryophyta</taxon>
        <taxon>Tracheophyta</taxon>
        <taxon>Spermatophyta</taxon>
        <taxon>Magnoliopsida</taxon>
        <taxon>eudicotyledons</taxon>
        <taxon>Gunneridae</taxon>
        <taxon>Pentapetalae</taxon>
        <taxon>rosids</taxon>
        <taxon>fabids</taxon>
        <taxon>Malpighiales</taxon>
        <taxon>Euphorbiaceae</taxon>
        <taxon>Acalyphoideae</taxon>
        <taxon>Acalypheae</taxon>
        <taxon>Ricinus</taxon>
    </lineage>
</organism>
<evidence type="ECO:0000259" key="2">
    <source>
        <dbReference type="Pfam" id="PF05678"/>
    </source>
</evidence>
<dbReference type="InParanoid" id="B9REM0"/>
<protein>
    <recommendedName>
        <fullName evidence="2">VQ domain-containing protein</fullName>
    </recommendedName>
</protein>
<feature type="region of interest" description="Disordered" evidence="1">
    <location>
        <begin position="63"/>
        <end position="100"/>
    </location>
</feature>
<dbReference type="OrthoDB" id="693437at2759"/>
<dbReference type="eggNOG" id="ENOG502S3AS">
    <property type="taxonomic scope" value="Eukaryota"/>
</dbReference>
<dbReference type="AlphaFoldDB" id="B9REM0"/>
<dbReference type="InterPro" id="IPR008889">
    <property type="entry name" value="VQ"/>
</dbReference>
<feature type="region of interest" description="Disordered" evidence="1">
    <location>
        <begin position="1"/>
        <end position="23"/>
    </location>
</feature>
<evidence type="ECO:0000313" key="3">
    <source>
        <dbReference type="EMBL" id="EEF50223.1"/>
    </source>
</evidence>
<dbReference type="InterPro" id="IPR039607">
    <property type="entry name" value="VQ_8/17/18/20/21/25"/>
</dbReference>
<feature type="domain" description="VQ" evidence="2">
    <location>
        <begin position="42"/>
        <end position="67"/>
    </location>
</feature>
<reference evidence="4" key="1">
    <citation type="journal article" date="2010" name="Nat. Biotechnol.">
        <title>Draft genome sequence of the oilseed species Ricinus communis.</title>
        <authorList>
            <person name="Chan A.P."/>
            <person name="Crabtree J."/>
            <person name="Zhao Q."/>
            <person name="Lorenzi H."/>
            <person name="Orvis J."/>
            <person name="Puiu D."/>
            <person name="Melake-Berhan A."/>
            <person name="Jones K.M."/>
            <person name="Redman J."/>
            <person name="Chen G."/>
            <person name="Cahoon E.B."/>
            <person name="Gedil M."/>
            <person name="Stanke M."/>
            <person name="Haas B.J."/>
            <person name="Wortman J.R."/>
            <person name="Fraser-Liggett C.M."/>
            <person name="Ravel J."/>
            <person name="Rabinowicz P.D."/>
        </authorList>
    </citation>
    <scope>NUCLEOTIDE SEQUENCE [LARGE SCALE GENOMIC DNA]</scope>
    <source>
        <strain evidence="4">cv. Hale</strain>
    </source>
</reference>
<dbReference type="PANTHER" id="PTHR33143:SF74">
    <property type="entry name" value="VQ MOTIF-CONTAINING PROTEIN 18"/>
    <property type="match status" value="1"/>
</dbReference>
<dbReference type="Pfam" id="PF05678">
    <property type="entry name" value="VQ"/>
    <property type="match status" value="1"/>
</dbReference>
<dbReference type="PANTHER" id="PTHR33143">
    <property type="entry name" value="F16F4.1 PROTEIN-RELATED"/>
    <property type="match status" value="1"/>
</dbReference>
<proteinExistence type="predicted"/>
<accession>B9REM0</accession>
<keyword evidence="4" id="KW-1185">Reference proteome</keyword>
<sequence>MEDITRPKYSCNPTSAPTSKLTMHKDSHVISKLKPKVRIIHIFAPEIIKTDVENFRELVQRLTGKPGDNRDHESSNKGSSGMKKNKKTRSSSICNKLMKKKKSTSFSMQLEDYGISSLIQEDKVKMEEENEIWGSNGENSNEFFDGFSDFNGFIHGLSDNVSLATPLSSHL</sequence>